<dbReference type="EMBL" id="JBHUMP010000015">
    <property type="protein sequence ID" value="MFD2740968.1"/>
    <property type="molecule type" value="Genomic_DNA"/>
</dbReference>
<dbReference type="Proteomes" id="UP001597474">
    <property type="component" value="Unassembled WGS sequence"/>
</dbReference>
<keyword evidence="2" id="KW-1185">Reference proteome</keyword>
<name>A0ABW5U590_9RHOB</name>
<sequence>MQKIAAIVHVEAGFVPIELALEQDILRMADRLRRKLRFSVRICTLSGQELGEGLGEVFVRAGPIAAEGAGQPRSENDILHLRQVIWRPRRCPTVTQSLPTCSTCACPEVAP</sequence>
<proteinExistence type="predicted"/>
<dbReference type="RefSeq" id="WP_386375395.1">
    <property type="nucleotide sequence ID" value="NZ_JBHUMP010000015.1"/>
</dbReference>
<reference evidence="2" key="1">
    <citation type="journal article" date="2019" name="Int. J. Syst. Evol. Microbiol.">
        <title>The Global Catalogue of Microorganisms (GCM) 10K type strain sequencing project: providing services to taxonomists for standard genome sequencing and annotation.</title>
        <authorList>
            <consortium name="The Broad Institute Genomics Platform"/>
            <consortium name="The Broad Institute Genome Sequencing Center for Infectious Disease"/>
            <person name="Wu L."/>
            <person name="Ma J."/>
        </authorList>
    </citation>
    <scope>NUCLEOTIDE SEQUENCE [LARGE SCALE GENOMIC DNA]</scope>
    <source>
        <strain evidence="2">TISTR 2562</strain>
    </source>
</reference>
<protein>
    <submittedName>
        <fullName evidence="1">Uncharacterized protein</fullName>
    </submittedName>
</protein>
<evidence type="ECO:0000313" key="2">
    <source>
        <dbReference type="Proteomes" id="UP001597474"/>
    </source>
</evidence>
<organism evidence="1 2">
    <name type="scientific">Sulfitobacter aestuarii</name>
    <dbReference type="NCBI Taxonomy" id="2161676"/>
    <lineage>
        <taxon>Bacteria</taxon>
        <taxon>Pseudomonadati</taxon>
        <taxon>Pseudomonadota</taxon>
        <taxon>Alphaproteobacteria</taxon>
        <taxon>Rhodobacterales</taxon>
        <taxon>Roseobacteraceae</taxon>
        <taxon>Sulfitobacter</taxon>
    </lineage>
</organism>
<accession>A0ABW5U590</accession>
<gene>
    <name evidence="1" type="ORF">ACFSUD_15390</name>
</gene>
<evidence type="ECO:0000313" key="1">
    <source>
        <dbReference type="EMBL" id="MFD2740968.1"/>
    </source>
</evidence>
<comment type="caution">
    <text evidence="1">The sequence shown here is derived from an EMBL/GenBank/DDBJ whole genome shotgun (WGS) entry which is preliminary data.</text>
</comment>